<evidence type="ECO:0000256" key="1">
    <source>
        <dbReference type="SAM" id="SignalP"/>
    </source>
</evidence>
<feature type="signal peptide" evidence="1">
    <location>
        <begin position="1"/>
        <end position="23"/>
    </location>
</feature>
<dbReference type="WBParaSite" id="scf7180000421397.g6813">
    <property type="protein sequence ID" value="scf7180000421397.g6813"/>
    <property type="gene ID" value="scf7180000421397.g6813"/>
</dbReference>
<feature type="chain" id="PRO_5037770378" evidence="1">
    <location>
        <begin position="24"/>
        <end position="82"/>
    </location>
</feature>
<reference evidence="3" key="1">
    <citation type="submission" date="2022-11" db="UniProtKB">
        <authorList>
            <consortium name="WormBaseParasite"/>
        </authorList>
    </citation>
    <scope>IDENTIFICATION</scope>
</reference>
<keyword evidence="2" id="KW-1185">Reference proteome</keyword>
<dbReference type="AlphaFoldDB" id="A0A915NW31"/>
<evidence type="ECO:0000313" key="2">
    <source>
        <dbReference type="Proteomes" id="UP000887560"/>
    </source>
</evidence>
<dbReference type="Proteomes" id="UP000887560">
    <property type="component" value="Unplaced"/>
</dbReference>
<name>A0A915NW31_9BILA</name>
<accession>A0A915NW31</accession>
<keyword evidence="1" id="KW-0732">Signal</keyword>
<evidence type="ECO:0000313" key="3">
    <source>
        <dbReference type="WBParaSite" id="scf7180000421397.g6813"/>
    </source>
</evidence>
<sequence>MLISIKLTIYFLSLIIFFPSISTIKPPNNELIELVHEFLGLPKEEVQKLYNNCVYLYDMFVHINQQTEKIDYLKQLNNKYVS</sequence>
<protein>
    <submittedName>
        <fullName evidence="3">Uncharacterized protein</fullName>
    </submittedName>
</protein>
<organism evidence="2 3">
    <name type="scientific">Meloidogyne floridensis</name>
    <dbReference type="NCBI Taxonomy" id="298350"/>
    <lineage>
        <taxon>Eukaryota</taxon>
        <taxon>Metazoa</taxon>
        <taxon>Ecdysozoa</taxon>
        <taxon>Nematoda</taxon>
        <taxon>Chromadorea</taxon>
        <taxon>Rhabditida</taxon>
        <taxon>Tylenchina</taxon>
        <taxon>Tylenchomorpha</taxon>
        <taxon>Tylenchoidea</taxon>
        <taxon>Meloidogynidae</taxon>
        <taxon>Meloidogyninae</taxon>
        <taxon>Meloidogyne</taxon>
    </lineage>
</organism>
<proteinExistence type="predicted"/>